<keyword evidence="4" id="KW-1185">Reference proteome</keyword>
<dbReference type="Proteomes" id="UP000324383">
    <property type="component" value="Unassembled WGS sequence"/>
</dbReference>
<dbReference type="RefSeq" id="WP_148730628.1">
    <property type="nucleotide sequence ID" value="NZ_JAHYOW010000015.1"/>
</dbReference>
<evidence type="ECO:0000313" key="4">
    <source>
        <dbReference type="Proteomes" id="UP000324383"/>
    </source>
</evidence>
<evidence type="ECO:0000259" key="1">
    <source>
        <dbReference type="Pfam" id="PF08522"/>
    </source>
</evidence>
<protein>
    <submittedName>
        <fullName evidence="3">DUF4361 domain-containing protein</fullName>
    </submittedName>
</protein>
<dbReference type="PROSITE" id="PS51257">
    <property type="entry name" value="PROKAR_LIPOPROTEIN"/>
    <property type="match status" value="1"/>
</dbReference>
<reference evidence="3 4" key="1">
    <citation type="submission" date="2019-07" db="EMBL/GenBank/DDBJ databases">
        <title>Draft Genome Sequences of Bacteroides pyogenes Strains Isolated from the Uterus Holstein Dairy Cows with Metritis.</title>
        <authorList>
            <person name="Cunha F."/>
            <person name="Galvao K.N."/>
            <person name="Jeon S.J."/>
            <person name="Jeong K.C."/>
        </authorList>
    </citation>
    <scope>NUCLEOTIDE SEQUENCE [LARGE SCALE GENOMIC DNA]</scope>
    <source>
        <strain evidence="3 4">KG-31</strain>
    </source>
</reference>
<dbReference type="Pfam" id="PF08522">
    <property type="entry name" value="BT_3987-like_N"/>
    <property type="match status" value="1"/>
</dbReference>
<dbReference type="InterPro" id="IPR025371">
    <property type="entry name" value="BT_3044-like_C"/>
</dbReference>
<proteinExistence type="predicted"/>
<dbReference type="InterPro" id="IPR013728">
    <property type="entry name" value="BT_3987-like_N"/>
</dbReference>
<evidence type="ECO:0000259" key="2">
    <source>
        <dbReference type="Pfam" id="PF14274"/>
    </source>
</evidence>
<dbReference type="AlphaFoldDB" id="A0A5D3EBC1"/>
<name>A0A5D3EBC1_9BACE</name>
<dbReference type="Gene3D" id="2.60.40.1740">
    <property type="entry name" value="hypothetical protein (bacova_03559)"/>
    <property type="match status" value="1"/>
</dbReference>
<feature type="domain" description="BT-3987-like N-terminal" evidence="1">
    <location>
        <begin position="51"/>
        <end position="156"/>
    </location>
</feature>
<organism evidence="3 4">
    <name type="scientific">Bacteroides pyogenes</name>
    <dbReference type="NCBI Taxonomy" id="310300"/>
    <lineage>
        <taxon>Bacteria</taxon>
        <taxon>Pseudomonadati</taxon>
        <taxon>Bacteroidota</taxon>
        <taxon>Bacteroidia</taxon>
        <taxon>Bacteroidales</taxon>
        <taxon>Bacteroidaceae</taxon>
        <taxon>Bacteroides</taxon>
    </lineage>
</organism>
<feature type="domain" description="BT-3044-like C-terminal" evidence="2">
    <location>
        <begin position="165"/>
        <end position="316"/>
    </location>
</feature>
<dbReference type="Pfam" id="PF14274">
    <property type="entry name" value="BT_3044-like_C"/>
    <property type="match status" value="1"/>
</dbReference>
<dbReference type="EMBL" id="VKLW01000022">
    <property type="protein sequence ID" value="TYK32916.1"/>
    <property type="molecule type" value="Genomic_DNA"/>
</dbReference>
<gene>
    <name evidence="3" type="ORF">FNJ60_10275</name>
</gene>
<comment type="caution">
    <text evidence="3">The sequence shown here is derived from an EMBL/GenBank/DDBJ whole genome shotgun (WGS) entry which is preliminary data.</text>
</comment>
<sequence length="349" mass="40094">MKYKYSILLCTVCAVLGACNSYDFDQEQYRKEINLLQNTEGVFDRQVVDMADETSEKGAIINIVAGLSGSRPSNQAYSVSLINSDSLFNAYNKSNFDIETERYARRLPVECYEEPELRQDIPAGKSQVLFPFRLKNLSKLSPDSVYMLNYEIDKNTETPYNPKKRHVLLRIHWKNDYASTARQMAYSYNSAKVITPATTPTGTATLRRPTNSLTAFPLTKNSVRFLAGDEEYGDYKKALRQINQKSIIIEVGEQLPENPLARYITIKPYKEEEMEVKMMTPLGEYDNTFLLNEMQVLGGGNSKFYKEFRVHYKYRLLKVKQNDGSFAPGPMKTVQAKLRYEFNPRADQL</sequence>
<accession>A0A5D3EBC1</accession>
<evidence type="ECO:0000313" key="3">
    <source>
        <dbReference type="EMBL" id="TYK32916.1"/>
    </source>
</evidence>